<proteinExistence type="predicted"/>
<dbReference type="Proteomes" id="UP000807353">
    <property type="component" value="Unassembled WGS sequence"/>
</dbReference>
<dbReference type="OrthoDB" id="2635672at2759"/>
<reference evidence="1" key="1">
    <citation type="submission" date="2020-11" db="EMBL/GenBank/DDBJ databases">
        <authorList>
            <consortium name="DOE Joint Genome Institute"/>
            <person name="Ahrendt S."/>
            <person name="Riley R."/>
            <person name="Andreopoulos W."/>
            <person name="Labutti K."/>
            <person name="Pangilinan J."/>
            <person name="Ruiz-Duenas F.J."/>
            <person name="Barrasa J.M."/>
            <person name="Sanchez-Garcia M."/>
            <person name="Camarero S."/>
            <person name="Miyauchi S."/>
            <person name="Serrano A."/>
            <person name="Linde D."/>
            <person name="Babiker R."/>
            <person name="Drula E."/>
            <person name="Ayuso-Fernandez I."/>
            <person name="Pacheco R."/>
            <person name="Padilla G."/>
            <person name="Ferreira P."/>
            <person name="Barriuso J."/>
            <person name="Kellner H."/>
            <person name="Castanera R."/>
            <person name="Alfaro M."/>
            <person name="Ramirez L."/>
            <person name="Pisabarro A.G."/>
            <person name="Kuo A."/>
            <person name="Tritt A."/>
            <person name="Lipzen A."/>
            <person name="He G."/>
            <person name="Yan M."/>
            <person name="Ng V."/>
            <person name="Cullen D."/>
            <person name="Martin F."/>
            <person name="Rosso M.-N."/>
            <person name="Henrissat B."/>
            <person name="Hibbett D."/>
            <person name="Martinez A.T."/>
            <person name="Grigoriev I.V."/>
        </authorList>
    </citation>
    <scope>NUCLEOTIDE SEQUENCE</scope>
    <source>
        <strain evidence="1">CBS 247.69</strain>
    </source>
</reference>
<dbReference type="EMBL" id="MU150294">
    <property type="protein sequence ID" value="KAF9460759.1"/>
    <property type="molecule type" value="Genomic_DNA"/>
</dbReference>
<dbReference type="InterPro" id="IPR036047">
    <property type="entry name" value="F-box-like_dom_sf"/>
</dbReference>
<accession>A0A9P5Y137</accession>
<dbReference type="SUPFAM" id="SSF52047">
    <property type="entry name" value="RNI-like"/>
    <property type="match status" value="1"/>
</dbReference>
<evidence type="ECO:0000313" key="1">
    <source>
        <dbReference type="EMBL" id="KAF9460759.1"/>
    </source>
</evidence>
<name>A0A9P5Y137_9AGAR</name>
<keyword evidence="2" id="KW-1185">Reference proteome</keyword>
<gene>
    <name evidence="1" type="ORF">BDZ94DRAFT_885655</name>
</gene>
<evidence type="ECO:0008006" key="3">
    <source>
        <dbReference type="Google" id="ProtNLM"/>
    </source>
</evidence>
<evidence type="ECO:0000313" key="2">
    <source>
        <dbReference type="Proteomes" id="UP000807353"/>
    </source>
</evidence>
<sequence>MAVDDREKLGILLNLSTELLLLIFESLPAPALLSVSRASRQLHYLALPVYFSRYNISNIDLERGRLALEGDTMRALPGLQTSISLTSLDHLSCKFSGGNSYFTWEVHHLCCLISKVERVRAVTLDLGNIDSRWIDGLTLINDKAWKERFICLLAGVVNKGCSHLVVTHGHFIPVDSPELLVNARKPRGSFRESVSSVTAFLKPPSSTLRKLLEAPYLNQLENISIHSSLFFINPFHEWFIQIISTSPIHTLSLRLSGIPHKTWSSTLSRINIQSLSYFSAESVDIRFVDLQKFLSRHPSIETLDLHPNFVYAGPRNLGRRAKRPHLPEFHSLSGSPENVRDLLDTLRPPLPHLRTIKLSLPTQQSVFRAVDFLKLENKISEVIQGVMPTELSLRFLVPYFVDDQSRGVKAGSSYERVFPLFPSVQILKFVSDGHFAFVKWIIPKLPQWLATFPSLRHVMFSGDCTPSDSSGRTALVQSIGFACTTVTLIVMDKEHHPVPHR</sequence>
<comment type="caution">
    <text evidence="1">The sequence shown here is derived from an EMBL/GenBank/DDBJ whole genome shotgun (WGS) entry which is preliminary data.</text>
</comment>
<protein>
    <recommendedName>
        <fullName evidence="3">F-box domain-containing protein</fullName>
    </recommendedName>
</protein>
<dbReference type="AlphaFoldDB" id="A0A9P5Y137"/>
<dbReference type="SUPFAM" id="SSF81383">
    <property type="entry name" value="F-box domain"/>
    <property type="match status" value="1"/>
</dbReference>
<organism evidence="1 2">
    <name type="scientific">Collybia nuda</name>
    <dbReference type="NCBI Taxonomy" id="64659"/>
    <lineage>
        <taxon>Eukaryota</taxon>
        <taxon>Fungi</taxon>
        <taxon>Dikarya</taxon>
        <taxon>Basidiomycota</taxon>
        <taxon>Agaricomycotina</taxon>
        <taxon>Agaricomycetes</taxon>
        <taxon>Agaricomycetidae</taxon>
        <taxon>Agaricales</taxon>
        <taxon>Tricholomatineae</taxon>
        <taxon>Clitocybaceae</taxon>
        <taxon>Collybia</taxon>
    </lineage>
</organism>